<dbReference type="InterPro" id="IPR008648">
    <property type="entry name" value="ICP27-like"/>
</dbReference>
<feature type="compositionally biased region" description="Polar residues" evidence="2">
    <location>
        <begin position="29"/>
        <end position="46"/>
    </location>
</feature>
<accession>Q993F8</accession>
<name>Q993F8_9GAMA</name>
<reference evidence="3 4" key="2">
    <citation type="journal article" date="2002" name="J. Virol.">
        <title>Complete genomic sequence of an Epstein-Barr virus-related herpesvirus naturally infecting a new world primate: a defining point in the evolution of oncogenic lymphocryptoviruses.</title>
        <authorList>
            <person name="Rivailler P."/>
            <person name="Cho Y.G."/>
            <person name="Wang F."/>
        </authorList>
    </citation>
    <scope>NUCLEOTIDE SEQUENCE [LARGE SCALE GENOMIC DNA]</scope>
    <source>
        <strain evidence="3 4">CJ0149</strain>
    </source>
</reference>
<reference evidence="3 4" key="1">
    <citation type="journal article" date="2001" name="Proc. Natl. Acad. Sci. U.S.A.">
        <title>An Epstein-Barr-related herpesvirus from marmoset lymphomas.</title>
        <authorList>
            <person name="Cho Y."/>
            <person name="Ramer J."/>
            <person name="Rivailler P."/>
            <person name="Quink C."/>
            <person name="Garber R.L."/>
            <person name="Beier D.R."/>
            <person name="Wang F."/>
        </authorList>
    </citation>
    <scope>NUCLEOTIDE SEQUENCE [LARGE SCALE GENOMIC DNA]</scope>
    <source>
        <strain evidence="3 4">CJ0149</strain>
    </source>
</reference>
<feature type="region of interest" description="Disordered" evidence="2">
    <location>
        <begin position="1"/>
        <end position="97"/>
    </location>
</feature>
<keyword evidence="4" id="KW-1185">Reference proteome</keyword>
<evidence type="ECO:0000313" key="3">
    <source>
        <dbReference type="EMBL" id="AAK38260.1"/>
    </source>
</evidence>
<evidence type="ECO:0000256" key="2">
    <source>
        <dbReference type="SAM" id="MobiDB-lite"/>
    </source>
</evidence>
<feature type="compositionally biased region" description="Acidic residues" evidence="2">
    <location>
        <begin position="13"/>
        <end position="26"/>
    </location>
</feature>
<dbReference type="Pfam" id="PF05459">
    <property type="entry name" value="Herpes_UL69"/>
    <property type="match status" value="1"/>
</dbReference>
<keyword evidence="1" id="KW-0244">Early protein</keyword>
<evidence type="ECO:0000256" key="1">
    <source>
        <dbReference type="ARBA" id="ARBA00022518"/>
    </source>
</evidence>
<dbReference type="Proteomes" id="UP000202809">
    <property type="component" value="Segment"/>
</dbReference>
<dbReference type="GO" id="GO:0006355">
    <property type="term" value="P:regulation of DNA-templated transcription"/>
    <property type="evidence" value="ECO:0007669"/>
    <property type="project" value="InterPro"/>
</dbReference>
<evidence type="ECO:0000313" key="4">
    <source>
        <dbReference type="Proteomes" id="UP000202809"/>
    </source>
</evidence>
<dbReference type="GeneID" id="955911"/>
<protein>
    <submittedName>
        <fullName evidence="3">ORF51</fullName>
    </submittedName>
</protein>
<dbReference type="RefSeq" id="NP_733905.1">
    <property type="nucleotide sequence ID" value="NC_004367.1"/>
</dbReference>
<dbReference type="KEGG" id="vg:955911"/>
<proteinExistence type="predicted"/>
<sequence>MALSDGELSVICEDSEDDSLDSDNDDNGARTQVPSSTVCLPSQQNKMKFVIPKRKRGPTDEPIYHRSPLCRQNGHVETPTAKRGRSWDPEIRRADTPRPSNIQHRLYQRWQRPRHERYVRARERLHRRPRRSRDDVEPLQKPVFDRRLMAPVSRLSFVILPSPLESLTPEPVPGPFVHAVISMAASPDTSIYQKVQPMKTIKGNFDELQKFMRESTNKEVWIDARRQTVYNSGLCALTGMLEEIIVWLKLLCETEDYFAPAEDIILAPVEPLCKTLLVKLRELAPCFLPCTTDYNFVKNMHYLTCATVRHHHAVRKACSTLVKQPLGLIAAYAVVVPGFINARCVKNTRLIDILGCYIEKFTPGLLNSALTQAVEKHASSCLSITCSSTTRAILNPNSASLGLFFIPGVDE</sequence>
<feature type="compositionally biased region" description="Basic and acidic residues" evidence="2">
    <location>
        <begin position="85"/>
        <end position="96"/>
    </location>
</feature>
<dbReference type="EMBL" id="AF319782">
    <property type="protein sequence ID" value="AAK38260.1"/>
    <property type="molecule type" value="Genomic_DNA"/>
</dbReference>
<organism evidence="3 4">
    <name type="scientific">callitrichine gammaherpesvirus 3</name>
    <name type="common">Marmoset lymphocryptovirus</name>
    <dbReference type="NCBI Taxonomy" id="106331"/>
    <lineage>
        <taxon>Viruses</taxon>
        <taxon>Duplodnaviria</taxon>
        <taxon>Heunggongvirae</taxon>
        <taxon>Peploviricota</taxon>
        <taxon>Herviviricetes</taxon>
        <taxon>Herpesvirales</taxon>
        <taxon>Orthoherpesviridae</taxon>
        <taxon>Gammaherpesvirinae</taxon>
        <taxon>Lymphocryptovirus</taxon>
        <taxon>Lymphocryptovirus callitrichinegamma3</taxon>
    </lineage>
</organism>